<evidence type="ECO:0000313" key="1">
    <source>
        <dbReference type="EMBL" id="ATG50108.1"/>
    </source>
</evidence>
<name>A0A291GIV0_9MICO</name>
<dbReference type="EMBL" id="CP023563">
    <property type="protein sequence ID" value="ATG50108.1"/>
    <property type="molecule type" value="Genomic_DNA"/>
</dbReference>
<gene>
    <name evidence="1" type="ORF">CFK38_00160</name>
</gene>
<organism evidence="1 2">
    <name type="scientific">Brachybacterium vulturis</name>
    <dbReference type="NCBI Taxonomy" id="2017484"/>
    <lineage>
        <taxon>Bacteria</taxon>
        <taxon>Bacillati</taxon>
        <taxon>Actinomycetota</taxon>
        <taxon>Actinomycetes</taxon>
        <taxon>Micrococcales</taxon>
        <taxon>Dermabacteraceae</taxon>
        <taxon>Brachybacterium</taxon>
    </lineage>
</organism>
<sequence>MFPSRDMMDGVERLLERDRVHQLLIDAHPTLADRIEIDDANPLLKIPTGFGGAVVMWKGEVDGTIRWRLAAPDGEGVKVLEPDSIEEFPCLVGEALGLRN</sequence>
<proteinExistence type="predicted"/>
<evidence type="ECO:0000313" key="2">
    <source>
        <dbReference type="Proteomes" id="UP000218165"/>
    </source>
</evidence>
<accession>A0A291GIV0</accession>
<reference evidence="2" key="1">
    <citation type="submission" date="2017-09" db="EMBL/GenBank/DDBJ databases">
        <title>Brachybacterium sp. VM2412.</title>
        <authorList>
            <person name="Tak E.J."/>
            <person name="Bae J.-W."/>
        </authorList>
    </citation>
    <scope>NUCLEOTIDE SEQUENCE [LARGE SCALE GENOMIC DNA]</scope>
    <source>
        <strain evidence="2">VM2412</strain>
    </source>
</reference>
<dbReference type="AlphaFoldDB" id="A0A291GIV0"/>
<keyword evidence="2" id="KW-1185">Reference proteome</keyword>
<dbReference type="Proteomes" id="UP000218165">
    <property type="component" value="Chromosome"/>
</dbReference>
<dbReference type="KEGG" id="brz:CFK38_00160"/>
<protein>
    <submittedName>
        <fullName evidence="1">Uncharacterized protein</fullName>
    </submittedName>
</protein>